<feature type="compositionally biased region" description="Basic and acidic residues" evidence="1">
    <location>
        <begin position="363"/>
        <end position="379"/>
    </location>
</feature>
<dbReference type="InterPro" id="IPR000157">
    <property type="entry name" value="TIR_dom"/>
</dbReference>
<dbReference type="SUPFAM" id="SSF47986">
    <property type="entry name" value="DEATH domain"/>
    <property type="match status" value="1"/>
</dbReference>
<accession>A0A1J1IXB1</accession>
<dbReference type="PROSITE" id="PS50104">
    <property type="entry name" value="TIR"/>
    <property type="match status" value="1"/>
</dbReference>
<dbReference type="Gene3D" id="1.10.533.10">
    <property type="entry name" value="Death Domain, Fas"/>
    <property type="match status" value="1"/>
</dbReference>
<dbReference type="OrthoDB" id="10037120at2759"/>
<proteinExistence type="predicted"/>
<dbReference type="GO" id="GO:0002755">
    <property type="term" value="P:MyD88-dependent toll-like receptor signaling pathway"/>
    <property type="evidence" value="ECO:0007669"/>
    <property type="project" value="InterPro"/>
</dbReference>
<dbReference type="Gene3D" id="3.40.50.10140">
    <property type="entry name" value="Toll/interleukin-1 receptor homology (TIR) domain"/>
    <property type="match status" value="1"/>
</dbReference>
<dbReference type="GO" id="GO:0034142">
    <property type="term" value="P:toll-like receptor 4 signaling pathway"/>
    <property type="evidence" value="ECO:0007669"/>
    <property type="project" value="TreeGrafter"/>
</dbReference>
<evidence type="ECO:0000313" key="4">
    <source>
        <dbReference type="Proteomes" id="UP000183832"/>
    </source>
</evidence>
<dbReference type="GO" id="GO:0045087">
    <property type="term" value="P:innate immune response"/>
    <property type="evidence" value="ECO:0007669"/>
    <property type="project" value="TreeGrafter"/>
</dbReference>
<evidence type="ECO:0000259" key="2">
    <source>
        <dbReference type="PROSITE" id="PS50104"/>
    </source>
</evidence>
<dbReference type="InterPro" id="IPR011029">
    <property type="entry name" value="DEATH-like_dom_sf"/>
</dbReference>
<dbReference type="GO" id="GO:0050830">
    <property type="term" value="P:defense response to Gram-positive bacterium"/>
    <property type="evidence" value="ECO:0007669"/>
    <property type="project" value="TreeGrafter"/>
</dbReference>
<dbReference type="STRING" id="568069.A0A1J1IXB1"/>
<dbReference type="GO" id="GO:0035325">
    <property type="term" value="F:Toll-like receptor binding"/>
    <property type="evidence" value="ECO:0007669"/>
    <property type="project" value="TreeGrafter"/>
</dbReference>
<dbReference type="GO" id="GO:0008063">
    <property type="term" value="P:Toll signaling pathway"/>
    <property type="evidence" value="ECO:0007669"/>
    <property type="project" value="TreeGrafter"/>
</dbReference>
<keyword evidence="4" id="KW-1185">Reference proteome</keyword>
<dbReference type="EMBL" id="CVRI01000059">
    <property type="protein sequence ID" value="CRL03806.1"/>
    <property type="molecule type" value="Genomic_DNA"/>
</dbReference>
<feature type="compositionally biased region" description="Polar residues" evidence="1">
    <location>
        <begin position="350"/>
        <end position="362"/>
    </location>
</feature>
<feature type="compositionally biased region" description="Polar residues" evidence="1">
    <location>
        <begin position="392"/>
        <end position="408"/>
    </location>
</feature>
<dbReference type="PANTHER" id="PTHR15079">
    <property type="entry name" value="MYD88"/>
    <property type="match status" value="1"/>
</dbReference>
<dbReference type="Pfam" id="PF13676">
    <property type="entry name" value="TIR_2"/>
    <property type="match status" value="1"/>
</dbReference>
<dbReference type="GO" id="GO:0005886">
    <property type="term" value="C:plasma membrane"/>
    <property type="evidence" value="ECO:0007669"/>
    <property type="project" value="TreeGrafter"/>
</dbReference>
<evidence type="ECO:0000256" key="1">
    <source>
        <dbReference type="SAM" id="MobiDB-lite"/>
    </source>
</evidence>
<dbReference type="SMART" id="SM00255">
    <property type="entry name" value="TIR"/>
    <property type="match status" value="1"/>
</dbReference>
<protein>
    <submittedName>
        <fullName evidence="3">CLUMA_CG016507, isoform A</fullName>
    </submittedName>
</protein>
<dbReference type="AlphaFoldDB" id="A0A1J1IXB1"/>
<evidence type="ECO:0000313" key="3">
    <source>
        <dbReference type="EMBL" id="CRL03806.1"/>
    </source>
</evidence>
<feature type="region of interest" description="Disordered" evidence="1">
    <location>
        <begin position="346"/>
        <end position="408"/>
    </location>
</feature>
<feature type="domain" description="TIR" evidence="2">
    <location>
        <begin position="172"/>
        <end position="303"/>
    </location>
</feature>
<reference evidence="3 4" key="1">
    <citation type="submission" date="2015-04" db="EMBL/GenBank/DDBJ databases">
        <authorList>
            <person name="Syromyatnikov M.Y."/>
            <person name="Popov V.N."/>
        </authorList>
    </citation>
    <scope>NUCLEOTIDE SEQUENCE [LARGE SCALE GENOMIC DNA]</scope>
</reference>
<gene>
    <name evidence="3" type="ORF">CLUMA_CG016507</name>
</gene>
<dbReference type="SUPFAM" id="SSF52200">
    <property type="entry name" value="Toll/Interleukin receptor TIR domain"/>
    <property type="match status" value="1"/>
</dbReference>
<dbReference type="GO" id="GO:0070976">
    <property type="term" value="F:TIR domain binding"/>
    <property type="evidence" value="ECO:0007669"/>
    <property type="project" value="InterPro"/>
</dbReference>
<dbReference type="InterPro" id="IPR017281">
    <property type="entry name" value="Myelin_different_resp_MyD88"/>
</dbReference>
<name>A0A1J1IXB1_9DIPT</name>
<dbReference type="GO" id="GO:0043123">
    <property type="term" value="P:positive regulation of canonical NF-kappaB signal transduction"/>
    <property type="evidence" value="ECO:0007669"/>
    <property type="project" value="InterPro"/>
</dbReference>
<dbReference type="Proteomes" id="UP000183832">
    <property type="component" value="Unassembled WGS sequence"/>
</dbReference>
<sequence length="484" mass="55825">MTFQSTSRKSNELIEPRVNFEDVPLQALRQKSRNKLSLLLNSEKILVTEDGYYRDWRGVFSLSGLTQSEFSLISQSQDKTNKLFDIWIKHTKDNNNDVNLSQLQEVFGIIDRYDIYDDTLSLFTEDANAFLSKSHCGDFGSRSSLEIIKADPDNDIITLHDLERREKGLPLKIYDAFVIYNDKDVEFASELIEKCENMGYSLCAKDRDLLGGLSFESEAILDLLSKRCNRLIVIVSKAFLKSPMQLFITNFAQALGIEQKKRKIIPCLLEPCQLPQMLKYCFGLEYYKVNKMYNFWDKLDKSLKETTEVKRSAKELERANITEIDAGLINLKVNIPTTPGNFYDKDHNYKFTNTPTPTPSERTSQKYFEEKSSPEEKRRIMPPPPKLRPASSMLNIHDNSNNGESTSFRNKLSQSSFFLNQSSSDASGIKSKRKKWYKMFLPPSGKSSKVKTIEENEVKVSKDKRPWYKIKKKDKSKEKIAIPC</sequence>
<organism evidence="3 4">
    <name type="scientific">Clunio marinus</name>
    <dbReference type="NCBI Taxonomy" id="568069"/>
    <lineage>
        <taxon>Eukaryota</taxon>
        <taxon>Metazoa</taxon>
        <taxon>Ecdysozoa</taxon>
        <taxon>Arthropoda</taxon>
        <taxon>Hexapoda</taxon>
        <taxon>Insecta</taxon>
        <taxon>Pterygota</taxon>
        <taxon>Neoptera</taxon>
        <taxon>Endopterygota</taxon>
        <taxon>Diptera</taxon>
        <taxon>Nematocera</taxon>
        <taxon>Chironomoidea</taxon>
        <taxon>Chironomidae</taxon>
        <taxon>Clunio</taxon>
    </lineage>
</organism>
<dbReference type="PANTHER" id="PTHR15079:SF3">
    <property type="entry name" value="MYELOID DIFFERENTIATION PRIMARY RESPONSE PROTEIN MYD88"/>
    <property type="match status" value="1"/>
</dbReference>
<dbReference type="InterPro" id="IPR035897">
    <property type="entry name" value="Toll_tir_struct_dom_sf"/>
</dbReference>